<keyword evidence="2" id="KW-1185">Reference proteome</keyword>
<evidence type="ECO:0000313" key="1">
    <source>
        <dbReference type="EMBL" id="AYF78126.1"/>
    </source>
</evidence>
<evidence type="ECO:0000313" key="2">
    <source>
        <dbReference type="Proteomes" id="UP000267164"/>
    </source>
</evidence>
<dbReference type="EMBL" id="CP032568">
    <property type="protein sequence ID" value="AYF78126.1"/>
    <property type="molecule type" value="Genomic_DNA"/>
</dbReference>
<dbReference type="AlphaFoldDB" id="A0A386ZKY8"/>
<proteinExistence type="predicted"/>
<sequence length="81" mass="9459">MQFLRVETAGDVRQWDTYIVPVPDDWDDDADDRDARLRDLIAEGKGKHEGTEREHTSLPDDFVINEVDQATERDFRADFHV</sequence>
<accession>A0A386ZKY8</accession>
<protein>
    <submittedName>
        <fullName evidence="1">Uncharacterized protein</fullName>
    </submittedName>
</protein>
<gene>
    <name evidence="1" type="ORF">D7D52_34715</name>
</gene>
<organism evidence="1 2">
    <name type="scientific">Nocardia yunnanensis</name>
    <dbReference type="NCBI Taxonomy" id="2382165"/>
    <lineage>
        <taxon>Bacteria</taxon>
        <taxon>Bacillati</taxon>
        <taxon>Actinomycetota</taxon>
        <taxon>Actinomycetes</taxon>
        <taxon>Mycobacteriales</taxon>
        <taxon>Nocardiaceae</taxon>
        <taxon>Nocardia</taxon>
    </lineage>
</organism>
<dbReference type="Proteomes" id="UP000267164">
    <property type="component" value="Chromosome"/>
</dbReference>
<name>A0A386ZKY8_9NOCA</name>
<dbReference type="OrthoDB" id="4570930at2"/>
<dbReference type="KEGG" id="nyu:D7D52_34715"/>
<reference evidence="1 2" key="1">
    <citation type="submission" date="2018-09" db="EMBL/GenBank/DDBJ databases">
        <title>Nocardia yunnanensis sp. nov., an actinomycete isolated from a soil sample.</title>
        <authorList>
            <person name="Zhang J."/>
        </authorList>
    </citation>
    <scope>NUCLEOTIDE SEQUENCE [LARGE SCALE GENOMIC DNA]</scope>
    <source>
        <strain evidence="1 2">CFHS0054</strain>
    </source>
</reference>